<dbReference type="CDD" id="cd03784">
    <property type="entry name" value="GT1_Gtf-like"/>
    <property type="match status" value="1"/>
</dbReference>
<dbReference type="Gramene" id="ERN20298">
    <property type="protein sequence ID" value="ERN20298"/>
    <property type="gene ID" value="AMTR_s00066p00177980"/>
</dbReference>
<keyword evidence="6" id="KW-1185">Reference proteome</keyword>
<evidence type="ECO:0000313" key="6">
    <source>
        <dbReference type="Proteomes" id="UP000017836"/>
    </source>
</evidence>
<dbReference type="FunFam" id="3.40.50.2000:FF:000019">
    <property type="entry name" value="Glycosyltransferase"/>
    <property type="match status" value="1"/>
</dbReference>
<dbReference type="PANTHER" id="PTHR11926:SF1553">
    <property type="entry name" value="GLYCOSYLTRANSFERASE"/>
    <property type="match status" value="1"/>
</dbReference>
<name>U5DI92_AMBTC</name>
<evidence type="ECO:0000313" key="5">
    <source>
        <dbReference type="EMBL" id="ERN20298.1"/>
    </source>
</evidence>
<evidence type="ECO:0000256" key="3">
    <source>
        <dbReference type="RuleBase" id="RU003718"/>
    </source>
</evidence>
<dbReference type="eggNOG" id="KOG1192">
    <property type="taxonomic scope" value="Eukaryota"/>
</dbReference>
<dbReference type="GO" id="GO:0080043">
    <property type="term" value="F:quercetin 3-O-glucosyltransferase activity"/>
    <property type="evidence" value="ECO:0000318"/>
    <property type="project" value="GO_Central"/>
</dbReference>
<proteinExistence type="inferred from homology"/>
<dbReference type="PANTHER" id="PTHR11926">
    <property type="entry name" value="GLUCOSYL/GLUCURONOSYL TRANSFERASES"/>
    <property type="match status" value="1"/>
</dbReference>
<accession>U5DI92</accession>
<dbReference type="PROSITE" id="PS00375">
    <property type="entry name" value="UDPGT"/>
    <property type="match status" value="1"/>
</dbReference>
<dbReference type="EC" id="2.4.1.-" evidence="4"/>
<dbReference type="GO" id="GO:0080044">
    <property type="term" value="F:quercetin 7-O-glucosyltransferase activity"/>
    <property type="evidence" value="ECO:0000318"/>
    <property type="project" value="GO_Central"/>
</dbReference>
<dbReference type="SUPFAM" id="SSF53756">
    <property type="entry name" value="UDP-Glycosyltransferase/glycogen phosphorylase"/>
    <property type="match status" value="1"/>
</dbReference>
<organism evidence="5 6">
    <name type="scientific">Amborella trichopoda</name>
    <dbReference type="NCBI Taxonomy" id="13333"/>
    <lineage>
        <taxon>Eukaryota</taxon>
        <taxon>Viridiplantae</taxon>
        <taxon>Streptophyta</taxon>
        <taxon>Embryophyta</taxon>
        <taxon>Tracheophyta</taxon>
        <taxon>Spermatophyta</taxon>
        <taxon>Magnoliopsida</taxon>
        <taxon>Amborellales</taxon>
        <taxon>Amborellaceae</taxon>
        <taxon>Amborella</taxon>
    </lineage>
</organism>
<gene>
    <name evidence="5" type="ORF">AMTR_s00066p00177980</name>
</gene>
<keyword evidence="3" id="KW-0328">Glycosyltransferase</keyword>
<dbReference type="EMBL" id="KI392060">
    <property type="protein sequence ID" value="ERN20298.1"/>
    <property type="molecule type" value="Genomic_DNA"/>
</dbReference>
<sequence>MEEETAKSAHVLLLPYPLLGHINPLLQFADRLASHGFRATIVAPIRSRGDFRKADPSALASVNLEFFSDGHDNGFPLDLSLKAQDSNFSRVGSRAVGDLIDRLTLEGARPVCLIYNSFLPWALDVAHHHGILGVTFLTQPCAVCTIYIRYIRGFPVLPKEPDGCVAIPGLPLLGLRDLPSFITQTEGDPYHLELLSGQFKNIDQADYVLVNSFDSLEAEVRREMAEPWSPKLIGPALPSVYIGSRNPRASKTSDEQGKPTDCLHWLDDRSAGSVVYVSFGSLAALSPEQMEEVAGALRWCKWPFLWVVRLPFANQKGGNALPQGFIEATSEQGLVVPWCPQLDVLVHRAVGCFVTHCGWNSTLEGLTQGVPMIAIPQWSDQPTNSKLVSDVWKLGVRAEADETEVVRRGELERCIREFR</sequence>
<dbReference type="Proteomes" id="UP000017836">
    <property type="component" value="Unassembled WGS sequence"/>
</dbReference>
<dbReference type="InterPro" id="IPR035595">
    <property type="entry name" value="UDP_glycos_trans_CS"/>
</dbReference>
<evidence type="ECO:0000256" key="2">
    <source>
        <dbReference type="ARBA" id="ARBA00022679"/>
    </source>
</evidence>
<dbReference type="Gene3D" id="3.40.50.2000">
    <property type="entry name" value="Glycogen Phosphorylase B"/>
    <property type="match status" value="2"/>
</dbReference>
<evidence type="ECO:0000256" key="1">
    <source>
        <dbReference type="ARBA" id="ARBA00009995"/>
    </source>
</evidence>
<comment type="similarity">
    <text evidence="1 3">Belongs to the UDP-glycosyltransferase family.</text>
</comment>
<dbReference type="Pfam" id="PF00201">
    <property type="entry name" value="UDPGT"/>
    <property type="match status" value="1"/>
</dbReference>
<dbReference type="GO" id="GO:0005737">
    <property type="term" value="C:cytoplasm"/>
    <property type="evidence" value="ECO:0000318"/>
    <property type="project" value="GO_Central"/>
</dbReference>
<protein>
    <recommendedName>
        <fullName evidence="4">Glycosyltransferase</fullName>
        <ecNumber evidence="4">2.4.1.-</ecNumber>
    </recommendedName>
</protein>
<dbReference type="AlphaFoldDB" id="U5DI92"/>
<evidence type="ECO:0000256" key="4">
    <source>
        <dbReference type="RuleBase" id="RU362057"/>
    </source>
</evidence>
<keyword evidence="2 3" id="KW-0808">Transferase</keyword>
<reference evidence="6" key="1">
    <citation type="journal article" date="2013" name="Science">
        <title>The Amborella genome and the evolution of flowering plants.</title>
        <authorList>
            <consortium name="Amborella Genome Project"/>
        </authorList>
    </citation>
    <scope>NUCLEOTIDE SEQUENCE [LARGE SCALE GENOMIC DNA]</scope>
</reference>
<dbReference type="InterPro" id="IPR002213">
    <property type="entry name" value="UDP_glucos_trans"/>
</dbReference>
<dbReference type="HOGENOM" id="CLU_001724_0_1_1"/>